<dbReference type="Proteomes" id="UP000188533">
    <property type="component" value="Unassembled WGS sequence"/>
</dbReference>
<organism evidence="1 2">
    <name type="scientific">Lentinula edodes</name>
    <name type="common">Shiitake mushroom</name>
    <name type="synonym">Lentinus edodes</name>
    <dbReference type="NCBI Taxonomy" id="5353"/>
    <lineage>
        <taxon>Eukaryota</taxon>
        <taxon>Fungi</taxon>
        <taxon>Dikarya</taxon>
        <taxon>Basidiomycota</taxon>
        <taxon>Agaricomycotina</taxon>
        <taxon>Agaricomycetes</taxon>
        <taxon>Agaricomycetidae</taxon>
        <taxon>Agaricales</taxon>
        <taxon>Marasmiineae</taxon>
        <taxon>Omphalotaceae</taxon>
        <taxon>Lentinula</taxon>
    </lineage>
</organism>
<proteinExistence type="predicted"/>
<evidence type="ECO:0000313" key="1">
    <source>
        <dbReference type="EMBL" id="GAW07036.1"/>
    </source>
</evidence>
<dbReference type="EMBL" id="BDGU01000393">
    <property type="protein sequence ID" value="GAW07036.1"/>
    <property type="molecule type" value="Genomic_DNA"/>
</dbReference>
<reference evidence="1 2" key="1">
    <citation type="submission" date="2016-08" db="EMBL/GenBank/DDBJ databases">
        <authorList>
            <consortium name="Lentinula edodes genome sequencing consortium"/>
            <person name="Sakamoto Y."/>
            <person name="Nakade K."/>
            <person name="Sato S."/>
            <person name="Yoshida Y."/>
            <person name="Miyazaki K."/>
            <person name="Natsume S."/>
            <person name="Konno N."/>
        </authorList>
    </citation>
    <scope>NUCLEOTIDE SEQUENCE [LARGE SCALE GENOMIC DNA]</scope>
    <source>
        <strain evidence="1 2">NBRC 111202</strain>
    </source>
</reference>
<keyword evidence="2" id="KW-1185">Reference proteome</keyword>
<dbReference type="AlphaFoldDB" id="A0A1Q3EIM7"/>
<evidence type="ECO:0000313" key="2">
    <source>
        <dbReference type="Proteomes" id="UP000188533"/>
    </source>
</evidence>
<gene>
    <name evidence="1" type="ORF">LENED_008998</name>
</gene>
<reference evidence="1 2" key="2">
    <citation type="submission" date="2017-02" db="EMBL/GenBank/DDBJ databases">
        <title>A genome survey and senescence transcriptome analysis in Lentinula edodes.</title>
        <authorList>
            <person name="Sakamoto Y."/>
            <person name="Nakade K."/>
            <person name="Sato S."/>
            <person name="Yoshida Y."/>
            <person name="Miyazaki K."/>
            <person name="Natsume S."/>
            <person name="Konno N."/>
        </authorList>
    </citation>
    <scope>NUCLEOTIDE SEQUENCE [LARGE SCALE GENOMIC DNA]</scope>
    <source>
        <strain evidence="1 2">NBRC 111202</strain>
    </source>
</reference>
<accession>A0A1Q3EIM7</accession>
<sequence length="91" mass="10496">MSGSFQLPNYSEVFPPSLDIDDIPPLIDSIQQGHRTPPYSLGWIISVMEAYELFGPTPPGERPISYYTYSRKDGIRFRPFRSWFSSRSPNH</sequence>
<name>A0A1Q3EIM7_LENED</name>
<protein>
    <submittedName>
        <fullName evidence="1">Uncharacterized protein</fullName>
    </submittedName>
</protein>
<comment type="caution">
    <text evidence="1">The sequence shown here is derived from an EMBL/GenBank/DDBJ whole genome shotgun (WGS) entry which is preliminary data.</text>
</comment>